<dbReference type="PANTHER" id="PTHR35391:SF5">
    <property type="entry name" value="DUF6590 DOMAIN-CONTAINING PROTEIN"/>
    <property type="match status" value="1"/>
</dbReference>
<keyword evidence="4" id="KW-1185">Reference proteome</keyword>
<feature type="compositionally biased region" description="Polar residues" evidence="1">
    <location>
        <begin position="46"/>
        <end position="66"/>
    </location>
</feature>
<feature type="compositionally biased region" description="Polar residues" evidence="1">
    <location>
        <begin position="258"/>
        <end position="267"/>
    </location>
</feature>
<feature type="compositionally biased region" description="Basic and acidic residues" evidence="1">
    <location>
        <begin position="94"/>
        <end position="104"/>
    </location>
</feature>
<accession>A0A8K0TIT1</accession>
<dbReference type="EMBL" id="JAGPXD010000003">
    <property type="protein sequence ID" value="KAH7362889.1"/>
    <property type="molecule type" value="Genomic_DNA"/>
</dbReference>
<comment type="caution">
    <text evidence="3">The sequence shown here is derived from an EMBL/GenBank/DDBJ whole genome shotgun (WGS) entry which is preliminary data.</text>
</comment>
<sequence length="451" mass="48858">MPKPRKSSKHSSVPQAQPGPWTEWTPSPPENQRAGLYYRARERTPGKSSFHSEIPQSLTRIGSTGDWQYEFNDDPYGASSLQNDYTPYDTPEEPYSKPHETPRDPEEELANSLNTLDLDGVGNDDPEPLSSPIYTTDAGKGKGLAEPEPDDGEGYTSDTPTEGTAGDIAEGTGNLVDGLDESIFRQSLQSGMIGHGSSSAPYGQDPGYNLPGGTSYGAPEESAYGPAADELAQAEDSDSVEGTPVSHEALDSRRQPPMSRNPSSDINTGNLGYRIYKSKYWTPGTVFKIYWSEPMGSNGALSVSNKQVYAGEFGSFYTGFRRFIVVASDEGNSTCVPVATYGGQGCRKNGVKASKHGLILAQSARSKTKPKAPKNIEALGFPSVRMIVTTEGETLSPASRINYSKLVTIEHNCKILMIGQIDKAHFQNFADAVDSCWIGKKHYPPGYMNTH</sequence>
<evidence type="ECO:0000259" key="2">
    <source>
        <dbReference type="Pfam" id="PF20233"/>
    </source>
</evidence>
<evidence type="ECO:0000313" key="4">
    <source>
        <dbReference type="Proteomes" id="UP000813385"/>
    </source>
</evidence>
<reference evidence="3" key="1">
    <citation type="journal article" date="2021" name="Nat. Commun.">
        <title>Genetic determinants of endophytism in the Arabidopsis root mycobiome.</title>
        <authorList>
            <person name="Mesny F."/>
            <person name="Miyauchi S."/>
            <person name="Thiergart T."/>
            <person name="Pickel B."/>
            <person name="Atanasova L."/>
            <person name="Karlsson M."/>
            <person name="Huettel B."/>
            <person name="Barry K.W."/>
            <person name="Haridas S."/>
            <person name="Chen C."/>
            <person name="Bauer D."/>
            <person name="Andreopoulos W."/>
            <person name="Pangilinan J."/>
            <person name="LaButti K."/>
            <person name="Riley R."/>
            <person name="Lipzen A."/>
            <person name="Clum A."/>
            <person name="Drula E."/>
            <person name="Henrissat B."/>
            <person name="Kohler A."/>
            <person name="Grigoriev I.V."/>
            <person name="Martin F.M."/>
            <person name="Hacquard S."/>
        </authorList>
    </citation>
    <scope>NUCLEOTIDE SEQUENCE</scope>
    <source>
        <strain evidence="3">MPI-CAGE-AT-0016</strain>
    </source>
</reference>
<proteinExistence type="predicted"/>
<gene>
    <name evidence="3" type="ORF">B0T11DRAFT_352952</name>
</gene>
<dbReference type="OrthoDB" id="3559580at2759"/>
<feature type="compositionally biased region" description="Polar residues" evidence="1">
    <location>
        <begin position="184"/>
        <end position="201"/>
    </location>
</feature>
<name>A0A8K0TIT1_9PEZI</name>
<protein>
    <recommendedName>
        <fullName evidence="2">DUF6590 domain-containing protein</fullName>
    </recommendedName>
</protein>
<feature type="domain" description="DUF6590" evidence="2">
    <location>
        <begin position="278"/>
        <end position="429"/>
    </location>
</feature>
<evidence type="ECO:0000256" key="1">
    <source>
        <dbReference type="SAM" id="MobiDB-lite"/>
    </source>
</evidence>
<dbReference type="PANTHER" id="PTHR35391">
    <property type="entry name" value="C2H2-TYPE DOMAIN-CONTAINING PROTEIN-RELATED"/>
    <property type="match status" value="1"/>
</dbReference>
<feature type="region of interest" description="Disordered" evidence="1">
    <location>
        <begin position="1"/>
        <end position="267"/>
    </location>
</feature>
<dbReference type="Pfam" id="PF20233">
    <property type="entry name" value="DUF6590"/>
    <property type="match status" value="1"/>
</dbReference>
<dbReference type="Proteomes" id="UP000813385">
    <property type="component" value="Unassembled WGS sequence"/>
</dbReference>
<organism evidence="3 4">
    <name type="scientific">Plectosphaerella cucumerina</name>
    <dbReference type="NCBI Taxonomy" id="40658"/>
    <lineage>
        <taxon>Eukaryota</taxon>
        <taxon>Fungi</taxon>
        <taxon>Dikarya</taxon>
        <taxon>Ascomycota</taxon>
        <taxon>Pezizomycotina</taxon>
        <taxon>Sordariomycetes</taxon>
        <taxon>Hypocreomycetidae</taxon>
        <taxon>Glomerellales</taxon>
        <taxon>Plectosphaerellaceae</taxon>
        <taxon>Plectosphaerella</taxon>
    </lineage>
</organism>
<dbReference type="AlphaFoldDB" id="A0A8K0TIT1"/>
<evidence type="ECO:0000313" key="3">
    <source>
        <dbReference type="EMBL" id="KAH7362889.1"/>
    </source>
</evidence>
<dbReference type="InterPro" id="IPR046497">
    <property type="entry name" value="DUF6590"/>
</dbReference>